<keyword evidence="2" id="KW-0472">Membrane</keyword>
<feature type="transmembrane region" description="Helical" evidence="2">
    <location>
        <begin position="35"/>
        <end position="53"/>
    </location>
</feature>
<name>A0ABQ1P5Z6_9BACI</name>
<sequence length="131" mass="14552">MKIMPRSRMTPVIYILIGLAVVGLVMKLATDAMGLLTNLLIMVGVAAVLYFVLNHFLMKRRGGSSDEMKKYKQAVKQSKKKYKGNESSTKPTGKSTFNPSPVLNKKKRKTSAAHLRVIEGNKNKKKNRASS</sequence>
<gene>
    <name evidence="3" type="primary">yqhP</name>
    <name evidence="3" type="ORF">GCM10007216_22730</name>
</gene>
<dbReference type="EMBL" id="BMCJ01000004">
    <property type="protein sequence ID" value="GGC91463.1"/>
    <property type="molecule type" value="Genomic_DNA"/>
</dbReference>
<keyword evidence="4" id="KW-1185">Reference proteome</keyword>
<evidence type="ECO:0000256" key="2">
    <source>
        <dbReference type="SAM" id="Phobius"/>
    </source>
</evidence>
<evidence type="ECO:0000313" key="4">
    <source>
        <dbReference type="Proteomes" id="UP000619534"/>
    </source>
</evidence>
<dbReference type="InterPro" id="IPR048110">
    <property type="entry name" value="SA1362/YqhP-like"/>
</dbReference>
<keyword evidence="2" id="KW-0812">Transmembrane</keyword>
<dbReference type="NCBIfam" id="NF041554">
    <property type="entry name" value="SA1362_fam"/>
    <property type="match status" value="1"/>
</dbReference>
<reference evidence="4" key="1">
    <citation type="journal article" date="2019" name="Int. J. Syst. Evol. Microbiol.">
        <title>The Global Catalogue of Microorganisms (GCM) 10K type strain sequencing project: providing services to taxonomists for standard genome sequencing and annotation.</title>
        <authorList>
            <consortium name="The Broad Institute Genomics Platform"/>
            <consortium name="The Broad Institute Genome Sequencing Center for Infectious Disease"/>
            <person name="Wu L."/>
            <person name="Ma J."/>
        </authorList>
    </citation>
    <scope>NUCLEOTIDE SEQUENCE [LARGE SCALE GENOMIC DNA]</scope>
    <source>
        <strain evidence="4">CCM 7282</strain>
    </source>
</reference>
<dbReference type="RefSeq" id="WP_062446656.1">
    <property type="nucleotide sequence ID" value="NZ_BMCJ01000004.1"/>
</dbReference>
<accession>A0ABQ1P5Z6</accession>
<protein>
    <submittedName>
        <fullName evidence="3">Uncharacterized protein</fullName>
    </submittedName>
</protein>
<keyword evidence="2" id="KW-1133">Transmembrane helix</keyword>
<dbReference type="Proteomes" id="UP000619534">
    <property type="component" value="Unassembled WGS sequence"/>
</dbReference>
<feature type="transmembrane region" description="Helical" evidence="2">
    <location>
        <begin position="12"/>
        <end position="29"/>
    </location>
</feature>
<feature type="compositionally biased region" description="Polar residues" evidence="1">
    <location>
        <begin position="85"/>
        <end position="101"/>
    </location>
</feature>
<evidence type="ECO:0000256" key="1">
    <source>
        <dbReference type="SAM" id="MobiDB-lite"/>
    </source>
</evidence>
<organism evidence="3 4">
    <name type="scientific">Thalassobacillus devorans</name>
    <dbReference type="NCBI Taxonomy" id="279813"/>
    <lineage>
        <taxon>Bacteria</taxon>
        <taxon>Bacillati</taxon>
        <taxon>Bacillota</taxon>
        <taxon>Bacilli</taxon>
        <taxon>Bacillales</taxon>
        <taxon>Bacillaceae</taxon>
        <taxon>Thalassobacillus</taxon>
    </lineage>
</organism>
<proteinExistence type="predicted"/>
<evidence type="ECO:0000313" key="3">
    <source>
        <dbReference type="EMBL" id="GGC91463.1"/>
    </source>
</evidence>
<feature type="compositionally biased region" description="Basic residues" evidence="1">
    <location>
        <begin position="71"/>
        <end position="82"/>
    </location>
</feature>
<comment type="caution">
    <text evidence="3">The sequence shown here is derived from an EMBL/GenBank/DDBJ whole genome shotgun (WGS) entry which is preliminary data.</text>
</comment>
<feature type="region of interest" description="Disordered" evidence="1">
    <location>
        <begin position="63"/>
        <end position="131"/>
    </location>
</feature>